<accession>A0AA37C111</accession>
<dbReference type="Proteomes" id="UP001051844">
    <property type="component" value="Unassembled WGS sequence"/>
</dbReference>
<sequence>MGQAFQPGRGAGRPGPAPRRPAGGRVVPRHGDRLASAGRRGSGGTPGTGGDPQGRCAADRAGTRATGPATVPVPVSAQYRDVPLPVGPVEGDASVAEGGEGARRGVAVAVVRADRDDGEAGRRRRQQPGVLVRGTVVRDLEHVDTGRNPSGTGQCPLARWLQVSEEQESEPGGADEQGEARVVGTVRRTEGPRVRPGRGGWPQHLPAEPAVRPAGLPRRGDPHRDTGSRRGAVDQGGLRRRVGEGGRLDQADRAAAQDPGEATGVVGVEVGQDDQGNAADPEHAQAPVDGERVGARVDNDGRARAGGEDERVALAHVAEDHPPPRRRPPGDDAGDAGRLHHEQHQQHRDGDRDQAPPAQQTARRQDHDDRDEGQQGAASPAARPAEAGPRQRGPGPRHPGDPPGGQTRASCDQFGGAGQHGRQGQGGEAEHGGRGHGELGDEVAGDRYQADARRQHRDDRCADRLCGCGRRHRLGDPGRYPAFPERLAPAGCEQQQCPRGEHRQQEAVAARQPRVPEGEQQHRGGECRDQAAAATGGDGQQGHGSAGGGPHHAGFGPADDDEGEGQRAARDGRGAQAESEQRCQSAAFGPVGAARRPDEQGQHDGEVGAADRHEMGQVGGPERLPQVVRDPPGVADDQGGQQRPGVRLQPFGSRTETGAQLPRDLLEAAGLTVHHGWAGPGGPQDGGVGPAGVERRGEPPGQPQPRRGQQPAPPVTVRPVGDGHDQQHRGTRPDRRAGRLGHADDPAVDQQRGRPPRLVPRRPARLPYGTGVPRHLHLGGDPRVPPGQLRHGPPVAVGPVQPGRSGSGRRAEQGRRDTEPGPPHPGHRRLREGARGHRAAPGTPPAPGARPATPSHSRPGRHPAPAGSIRLAPSPRPRQHPPGPQQRHPHHTPRPPGPHADQQRRSTPRGHRGHRQPQIHGSPLPHTRTTGKPRPSTTVLAPATGPVLTVRLVPAVRLVLPVRLVPATAWLVQTARLTPPAQLPEPGQLLPRHQFPLPARPTPDRPAPTPHGRTSSRRSSKRRSPMPRTSRS</sequence>
<feature type="compositionally biased region" description="Basic and acidic residues" evidence="1">
    <location>
        <begin position="428"/>
        <end position="463"/>
    </location>
</feature>
<comment type="caution">
    <text evidence="2">The sequence shown here is derived from an EMBL/GenBank/DDBJ whole genome shotgun (WGS) entry which is preliminary data.</text>
</comment>
<feature type="compositionally biased region" description="Low complexity" evidence="1">
    <location>
        <begin position="253"/>
        <end position="276"/>
    </location>
</feature>
<feature type="compositionally biased region" description="Gly residues" evidence="1">
    <location>
        <begin position="536"/>
        <end position="551"/>
    </location>
</feature>
<feature type="compositionally biased region" description="Pro residues" evidence="1">
    <location>
        <begin position="874"/>
        <end position="884"/>
    </location>
</feature>
<feature type="compositionally biased region" description="Basic residues" evidence="1">
    <location>
        <begin position="1014"/>
        <end position="1032"/>
    </location>
</feature>
<feature type="compositionally biased region" description="Basic and acidic residues" evidence="1">
    <location>
        <begin position="721"/>
        <end position="745"/>
    </location>
</feature>
<feature type="compositionally biased region" description="Low complexity" evidence="1">
    <location>
        <begin position="374"/>
        <end position="394"/>
    </location>
</feature>
<feature type="compositionally biased region" description="Basic and acidic residues" evidence="1">
    <location>
        <begin position="595"/>
        <end position="615"/>
    </location>
</feature>
<feature type="compositionally biased region" description="Low complexity" evidence="1">
    <location>
        <begin position="792"/>
        <end position="803"/>
    </location>
</feature>
<feature type="region of interest" description="Disordered" evidence="1">
    <location>
        <begin position="162"/>
        <end position="941"/>
    </location>
</feature>
<feature type="compositionally biased region" description="Basic residues" evidence="1">
    <location>
        <begin position="906"/>
        <end position="917"/>
    </location>
</feature>
<evidence type="ECO:0000313" key="3">
    <source>
        <dbReference type="Proteomes" id="UP001051844"/>
    </source>
</evidence>
<feature type="compositionally biased region" description="Basic and acidic residues" evidence="1">
    <location>
        <begin position="809"/>
        <end position="819"/>
    </location>
</feature>
<feature type="compositionally biased region" description="Basic and acidic residues" evidence="1">
    <location>
        <begin position="335"/>
        <end position="354"/>
    </location>
</feature>
<dbReference type="EMBL" id="BNDZ01000005">
    <property type="protein sequence ID" value="GHI48535.1"/>
    <property type="molecule type" value="Genomic_DNA"/>
</dbReference>
<evidence type="ECO:0000256" key="1">
    <source>
        <dbReference type="SAM" id="MobiDB-lite"/>
    </source>
</evidence>
<name>A0AA37C111_9ACTN</name>
<evidence type="ECO:0000313" key="2">
    <source>
        <dbReference type="EMBL" id="GHI48535.1"/>
    </source>
</evidence>
<feature type="compositionally biased region" description="Gly residues" evidence="1">
    <location>
        <begin position="678"/>
        <end position="690"/>
    </location>
</feature>
<dbReference type="AlphaFoldDB" id="A0AA37C111"/>
<feature type="compositionally biased region" description="Basic and acidic residues" evidence="1">
    <location>
        <begin position="218"/>
        <end position="232"/>
    </location>
</feature>
<feature type="compositionally biased region" description="Basic and acidic residues" evidence="1">
    <location>
        <begin position="289"/>
        <end position="323"/>
    </location>
</feature>
<feature type="region of interest" description="Disordered" evidence="1">
    <location>
        <begin position="980"/>
        <end position="1032"/>
    </location>
</feature>
<organism evidence="2 3">
    <name type="scientific">Streptomyces albidoflavus</name>
    <dbReference type="NCBI Taxonomy" id="1886"/>
    <lineage>
        <taxon>Bacteria</taxon>
        <taxon>Bacillati</taxon>
        <taxon>Actinomycetota</taxon>
        <taxon>Actinomycetes</taxon>
        <taxon>Kitasatosporales</taxon>
        <taxon>Streptomycetaceae</taxon>
        <taxon>Streptomyces</taxon>
        <taxon>Streptomyces albidoflavus group</taxon>
    </lineage>
</organism>
<feature type="compositionally biased region" description="Basic and acidic residues" evidence="1">
    <location>
        <begin position="514"/>
        <end position="529"/>
    </location>
</feature>
<feature type="region of interest" description="Disordered" evidence="1">
    <location>
        <begin position="1"/>
        <end position="77"/>
    </location>
</feature>
<feature type="compositionally biased region" description="Basic and acidic residues" evidence="1">
    <location>
        <begin position="363"/>
        <end position="373"/>
    </location>
</feature>
<gene>
    <name evidence="2" type="ORF">ScoT_47090</name>
</gene>
<feature type="compositionally biased region" description="Gly residues" evidence="1">
    <location>
        <begin position="415"/>
        <end position="427"/>
    </location>
</feature>
<reference evidence="2" key="1">
    <citation type="submission" date="2022-09" db="EMBL/GenBank/DDBJ databases">
        <title>Whole genome shotgun sequence of Streptomyces albidoflavus NBRC 12854.</title>
        <authorList>
            <person name="Komaki H."/>
            <person name="Tamura T."/>
        </authorList>
    </citation>
    <scope>NUCLEOTIDE SEQUENCE</scope>
    <source>
        <strain evidence="2">NBRC 12854</strain>
    </source>
</reference>
<feature type="compositionally biased region" description="Basic and acidic residues" evidence="1">
    <location>
        <begin position="241"/>
        <end position="252"/>
    </location>
</feature>
<feature type="compositionally biased region" description="Polar residues" evidence="1">
    <location>
        <begin position="927"/>
        <end position="939"/>
    </location>
</feature>
<feature type="compositionally biased region" description="Pro residues" evidence="1">
    <location>
        <begin position="998"/>
        <end position="1009"/>
    </location>
</feature>
<proteinExistence type="predicted"/>
<feature type="compositionally biased region" description="Basic and acidic residues" evidence="1">
    <location>
        <begin position="564"/>
        <end position="573"/>
    </location>
</feature>
<feature type="compositionally biased region" description="Gly residues" evidence="1">
    <location>
        <begin position="40"/>
        <end position="52"/>
    </location>
</feature>
<protein>
    <submittedName>
        <fullName evidence="2">Uncharacterized protein</fullName>
    </submittedName>
</protein>